<gene>
    <name evidence="1" type="ORF">SDC9_122981</name>
</gene>
<dbReference type="GO" id="GO:0004803">
    <property type="term" value="F:transposase activity"/>
    <property type="evidence" value="ECO:0007669"/>
    <property type="project" value="InterPro"/>
</dbReference>
<accession>A0A645CG85</accession>
<organism evidence="1">
    <name type="scientific">bioreactor metagenome</name>
    <dbReference type="NCBI Taxonomy" id="1076179"/>
    <lineage>
        <taxon>unclassified sequences</taxon>
        <taxon>metagenomes</taxon>
        <taxon>ecological metagenomes</taxon>
    </lineage>
</organism>
<evidence type="ECO:0008006" key="2">
    <source>
        <dbReference type="Google" id="ProtNLM"/>
    </source>
</evidence>
<dbReference type="Pfam" id="PF01527">
    <property type="entry name" value="HTH_Tnp_1"/>
    <property type="match status" value="1"/>
</dbReference>
<proteinExistence type="predicted"/>
<evidence type="ECO:0000313" key="1">
    <source>
        <dbReference type="EMBL" id="MPM75986.1"/>
    </source>
</evidence>
<dbReference type="EMBL" id="VSSQ01026993">
    <property type="protein sequence ID" value="MPM75986.1"/>
    <property type="molecule type" value="Genomic_DNA"/>
</dbReference>
<dbReference type="GO" id="GO:0003677">
    <property type="term" value="F:DNA binding"/>
    <property type="evidence" value="ECO:0007669"/>
    <property type="project" value="InterPro"/>
</dbReference>
<dbReference type="InterPro" id="IPR009057">
    <property type="entry name" value="Homeodomain-like_sf"/>
</dbReference>
<sequence length="96" mass="11058">MGRNRKTYSESFKKEVAVEALKEKTPVAELATAYGISPSMVTTWKKAFLNGEFSKELQKIRKELEESKKIQEETFIELGKHQLEVAILKKKLNIKD</sequence>
<comment type="caution">
    <text evidence="1">The sequence shown here is derived from an EMBL/GenBank/DDBJ whole genome shotgun (WGS) entry which is preliminary data.</text>
</comment>
<protein>
    <recommendedName>
        <fullName evidence="2">Transposase</fullName>
    </recommendedName>
</protein>
<dbReference type="SUPFAM" id="SSF46689">
    <property type="entry name" value="Homeodomain-like"/>
    <property type="match status" value="1"/>
</dbReference>
<dbReference type="InterPro" id="IPR002514">
    <property type="entry name" value="Transposase_8"/>
</dbReference>
<dbReference type="GO" id="GO:0006313">
    <property type="term" value="P:DNA transposition"/>
    <property type="evidence" value="ECO:0007669"/>
    <property type="project" value="InterPro"/>
</dbReference>
<dbReference type="InterPro" id="IPR036388">
    <property type="entry name" value="WH-like_DNA-bd_sf"/>
</dbReference>
<reference evidence="1" key="1">
    <citation type="submission" date="2019-08" db="EMBL/GenBank/DDBJ databases">
        <authorList>
            <person name="Kucharzyk K."/>
            <person name="Murdoch R.W."/>
            <person name="Higgins S."/>
            <person name="Loffler F."/>
        </authorList>
    </citation>
    <scope>NUCLEOTIDE SEQUENCE</scope>
</reference>
<name>A0A645CG85_9ZZZZ</name>
<dbReference type="AlphaFoldDB" id="A0A645CG85"/>
<dbReference type="Gene3D" id="1.10.10.10">
    <property type="entry name" value="Winged helix-like DNA-binding domain superfamily/Winged helix DNA-binding domain"/>
    <property type="match status" value="1"/>
</dbReference>